<organism evidence="2 3">
    <name type="scientific">Streptomyces corchorusii</name>
    <name type="common">Streptomyces chibaensis</name>
    <dbReference type="NCBI Taxonomy" id="1903"/>
    <lineage>
        <taxon>Bacteria</taxon>
        <taxon>Bacillati</taxon>
        <taxon>Actinomycetota</taxon>
        <taxon>Actinomycetes</taxon>
        <taxon>Kitasatosporales</taxon>
        <taxon>Streptomycetaceae</taxon>
        <taxon>Streptomyces</taxon>
    </lineage>
</organism>
<dbReference type="EMBL" id="LMWP01000046">
    <property type="protein sequence ID" value="KUN18015.1"/>
    <property type="molecule type" value="Genomic_DNA"/>
</dbReference>
<gene>
    <name evidence="2" type="ORF">AQJ11_35715</name>
</gene>
<reference evidence="2 3" key="1">
    <citation type="submission" date="2015-10" db="EMBL/GenBank/DDBJ databases">
        <title>Draft genome sequence of Streptomyces corchorusii DSM 40340, type strain for the species Streptomyces corchorusii.</title>
        <authorList>
            <person name="Ruckert C."/>
            <person name="Winkler A."/>
            <person name="Kalinowski J."/>
            <person name="Kampfer P."/>
            <person name="Glaeser S."/>
        </authorList>
    </citation>
    <scope>NUCLEOTIDE SEQUENCE [LARGE SCALE GENOMIC DNA]</scope>
    <source>
        <strain evidence="2 3">DSM 40340</strain>
    </source>
</reference>
<evidence type="ECO:0000313" key="3">
    <source>
        <dbReference type="Proteomes" id="UP000053398"/>
    </source>
</evidence>
<evidence type="ECO:0000313" key="2">
    <source>
        <dbReference type="EMBL" id="KUN18015.1"/>
    </source>
</evidence>
<dbReference type="AlphaFoldDB" id="A0A101PUM3"/>
<proteinExistence type="predicted"/>
<feature type="region of interest" description="Disordered" evidence="1">
    <location>
        <begin position="72"/>
        <end position="91"/>
    </location>
</feature>
<feature type="compositionally biased region" description="Low complexity" evidence="1">
    <location>
        <begin position="73"/>
        <end position="91"/>
    </location>
</feature>
<name>A0A101PUM3_STRCK</name>
<evidence type="ECO:0000256" key="1">
    <source>
        <dbReference type="SAM" id="MobiDB-lite"/>
    </source>
</evidence>
<comment type="caution">
    <text evidence="2">The sequence shown here is derived from an EMBL/GenBank/DDBJ whole genome shotgun (WGS) entry which is preliminary data.</text>
</comment>
<sequence>MRAQDRPSLGQQRKLYRRWTTDDHVHPHEALLGMLALLHGVAAAPAARPGPRSALGQPSSTEVRTLQITDIDAAAQTSSSASAPTPSRRPP</sequence>
<accession>A0A101PUM3</accession>
<protein>
    <submittedName>
        <fullName evidence="2">Uncharacterized protein</fullName>
    </submittedName>
</protein>
<keyword evidence="3" id="KW-1185">Reference proteome</keyword>
<dbReference type="Proteomes" id="UP000053398">
    <property type="component" value="Unassembled WGS sequence"/>
</dbReference>